<dbReference type="EMBL" id="JBHTJP010000034">
    <property type="protein sequence ID" value="MFD0976795.1"/>
    <property type="molecule type" value="Genomic_DNA"/>
</dbReference>
<comment type="caution">
    <text evidence="1">The sequence shown here is derived from an EMBL/GenBank/DDBJ whole genome shotgun (WGS) entry which is preliminary data.</text>
</comment>
<dbReference type="Gene3D" id="1.10.1660.10">
    <property type="match status" value="1"/>
</dbReference>
<organism evidence="1 2">
    <name type="scientific">Salinimicrobium gaetbulicola</name>
    <dbReference type="NCBI Taxonomy" id="999702"/>
    <lineage>
        <taxon>Bacteria</taxon>
        <taxon>Pseudomonadati</taxon>
        <taxon>Bacteroidota</taxon>
        <taxon>Flavobacteriia</taxon>
        <taxon>Flavobacteriales</taxon>
        <taxon>Flavobacteriaceae</taxon>
        <taxon>Salinimicrobium</taxon>
    </lineage>
</organism>
<accession>A0ABW3IG47</accession>
<evidence type="ECO:0000313" key="2">
    <source>
        <dbReference type="Proteomes" id="UP001597100"/>
    </source>
</evidence>
<dbReference type="Pfam" id="PF13591">
    <property type="entry name" value="MerR_2"/>
    <property type="match status" value="1"/>
</dbReference>
<dbReference type="RefSeq" id="WP_380738518.1">
    <property type="nucleotide sequence ID" value="NZ_JBHTJP010000034.1"/>
</dbReference>
<name>A0ABW3IG47_9FLAO</name>
<protein>
    <submittedName>
        <fullName evidence="1">Chaperone modulator CbpM</fullName>
    </submittedName>
</protein>
<gene>
    <name evidence="1" type="ORF">ACFQ1G_08335</name>
</gene>
<sequence length="97" mass="11745">MDPKEFILIADFCECHNVQYSFINSLNEFGLLEIQVIEENEYIDPEQVRELERMMRLHYDLEINLQGIDAIRNLLNRVSELQDEVRILRNRLSRYEE</sequence>
<dbReference type="Proteomes" id="UP001597100">
    <property type="component" value="Unassembled WGS sequence"/>
</dbReference>
<reference evidence="2" key="1">
    <citation type="journal article" date="2019" name="Int. J. Syst. Evol. Microbiol.">
        <title>The Global Catalogue of Microorganisms (GCM) 10K type strain sequencing project: providing services to taxonomists for standard genome sequencing and annotation.</title>
        <authorList>
            <consortium name="The Broad Institute Genomics Platform"/>
            <consortium name="The Broad Institute Genome Sequencing Center for Infectious Disease"/>
            <person name="Wu L."/>
            <person name="Ma J."/>
        </authorList>
    </citation>
    <scope>NUCLEOTIDE SEQUENCE [LARGE SCALE GENOMIC DNA]</scope>
    <source>
        <strain evidence="2">CCUG 60898</strain>
    </source>
</reference>
<proteinExistence type="predicted"/>
<evidence type="ECO:0000313" key="1">
    <source>
        <dbReference type="EMBL" id="MFD0976795.1"/>
    </source>
</evidence>
<keyword evidence="2" id="KW-1185">Reference proteome</keyword>